<evidence type="ECO:0000256" key="1">
    <source>
        <dbReference type="ARBA" id="ARBA00001946"/>
    </source>
</evidence>
<evidence type="ECO:0000256" key="5">
    <source>
        <dbReference type="ARBA" id="ARBA00022842"/>
    </source>
</evidence>
<dbReference type="AlphaFoldDB" id="A0A8J3G157"/>
<dbReference type="InterPro" id="IPR033749">
    <property type="entry name" value="Polyprenyl_synt_CS"/>
</dbReference>
<comment type="catalytic activity">
    <reaction evidence="6">
        <text>5 isopentenyl diphosphate + (2E,6E)-farnesyl diphosphate = all-trans-octaprenyl diphosphate + 5 diphosphate</text>
        <dbReference type="Rhea" id="RHEA:27798"/>
        <dbReference type="ChEBI" id="CHEBI:33019"/>
        <dbReference type="ChEBI" id="CHEBI:57711"/>
        <dbReference type="ChEBI" id="CHEBI:128769"/>
        <dbReference type="ChEBI" id="CHEBI:175763"/>
        <dbReference type="EC" id="2.5.1.90"/>
    </reaction>
</comment>
<dbReference type="FunFam" id="1.10.600.10:FF:000002">
    <property type="entry name" value="Octaprenyl diphosphate synthase"/>
    <property type="match status" value="1"/>
</dbReference>
<dbReference type="SFLD" id="SFLDS00005">
    <property type="entry name" value="Isoprenoid_Synthase_Type_I"/>
    <property type="match status" value="1"/>
</dbReference>
<keyword evidence="4" id="KW-0479">Metal-binding</keyword>
<dbReference type="RefSeq" id="WP_233353910.1">
    <property type="nucleotide sequence ID" value="NZ_BMZH01000001.1"/>
</dbReference>
<dbReference type="PROSITE" id="PS00723">
    <property type="entry name" value="POLYPRENYL_SYNTHASE_1"/>
    <property type="match status" value="1"/>
</dbReference>
<reference evidence="13" key="1">
    <citation type="journal article" date="2014" name="Int. J. Syst. Evol. Microbiol.">
        <title>Complete genome sequence of Corynebacterium casei LMG S-19264T (=DSM 44701T), isolated from a smear-ripened cheese.</title>
        <authorList>
            <consortium name="US DOE Joint Genome Institute (JGI-PGF)"/>
            <person name="Walter F."/>
            <person name="Albersmeier A."/>
            <person name="Kalinowski J."/>
            <person name="Ruckert C."/>
        </authorList>
    </citation>
    <scope>NUCLEOTIDE SEQUENCE</scope>
    <source>
        <strain evidence="13">KCTC 32513</strain>
    </source>
</reference>
<dbReference type="GO" id="GO:0008299">
    <property type="term" value="P:isoprenoid biosynthetic process"/>
    <property type="evidence" value="ECO:0007669"/>
    <property type="project" value="InterPro"/>
</dbReference>
<keyword evidence="3 12" id="KW-0808">Transferase</keyword>
<comment type="cofactor">
    <cofactor evidence="1">
        <name>Mg(2+)</name>
        <dbReference type="ChEBI" id="CHEBI:18420"/>
    </cofactor>
</comment>
<dbReference type="Gene3D" id="1.10.600.10">
    <property type="entry name" value="Farnesyl Diphosphate Synthase"/>
    <property type="match status" value="1"/>
</dbReference>
<accession>A0A8J3G157</accession>
<dbReference type="Pfam" id="PF00348">
    <property type="entry name" value="polyprenyl_synt"/>
    <property type="match status" value="1"/>
</dbReference>
<dbReference type="GO" id="GO:0046872">
    <property type="term" value="F:metal ion binding"/>
    <property type="evidence" value="ECO:0007669"/>
    <property type="project" value="UniProtKB-KW"/>
</dbReference>
<keyword evidence="5" id="KW-0460">Magnesium</keyword>
<gene>
    <name evidence="13" type="ORF">GCM10009069_01780</name>
</gene>
<comment type="function">
    <text evidence="7">Supplies octaprenyl diphosphate, the precursor for the side chain of the isoprenoid quinones ubiquinone and menaquinone.</text>
</comment>
<evidence type="ECO:0000256" key="10">
    <source>
        <dbReference type="ARBA" id="ARBA00079637"/>
    </source>
</evidence>
<organism evidence="13 14">
    <name type="scientific">Algimonas arctica</name>
    <dbReference type="NCBI Taxonomy" id="1479486"/>
    <lineage>
        <taxon>Bacteria</taxon>
        <taxon>Pseudomonadati</taxon>
        <taxon>Pseudomonadota</taxon>
        <taxon>Alphaproteobacteria</taxon>
        <taxon>Maricaulales</taxon>
        <taxon>Robiginitomaculaceae</taxon>
        <taxon>Algimonas</taxon>
    </lineage>
</organism>
<evidence type="ECO:0000256" key="12">
    <source>
        <dbReference type="RuleBase" id="RU004466"/>
    </source>
</evidence>
<name>A0A8J3G157_9PROT</name>
<keyword evidence="14" id="KW-1185">Reference proteome</keyword>
<evidence type="ECO:0000256" key="8">
    <source>
        <dbReference type="ARBA" id="ARBA00066511"/>
    </source>
</evidence>
<dbReference type="CDD" id="cd00685">
    <property type="entry name" value="Trans_IPPS_HT"/>
    <property type="match status" value="1"/>
</dbReference>
<reference evidence="13" key="2">
    <citation type="submission" date="2020-09" db="EMBL/GenBank/DDBJ databases">
        <authorList>
            <person name="Sun Q."/>
            <person name="Kim S."/>
        </authorList>
    </citation>
    <scope>NUCLEOTIDE SEQUENCE</scope>
    <source>
        <strain evidence="13">KCTC 32513</strain>
    </source>
</reference>
<dbReference type="InterPro" id="IPR008949">
    <property type="entry name" value="Isoprenoid_synthase_dom_sf"/>
</dbReference>
<evidence type="ECO:0000256" key="11">
    <source>
        <dbReference type="ARBA" id="ARBA00083124"/>
    </source>
</evidence>
<proteinExistence type="inferred from homology"/>
<evidence type="ECO:0000256" key="6">
    <source>
        <dbReference type="ARBA" id="ARBA00051506"/>
    </source>
</evidence>
<comment type="similarity">
    <text evidence="2 12">Belongs to the FPP/GGPP synthase family.</text>
</comment>
<evidence type="ECO:0000256" key="7">
    <source>
        <dbReference type="ARBA" id="ARBA00055029"/>
    </source>
</evidence>
<protein>
    <recommendedName>
        <fullName evidence="9">Octaprenyl diphosphate synthase</fullName>
        <ecNumber evidence="8">2.5.1.90</ecNumber>
    </recommendedName>
    <alternativeName>
        <fullName evidence="11">All-trans-octaprenyl-diphosphate synthase</fullName>
    </alternativeName>
    <alternativeName>
        <fullName evidence="10">Octaprenyl pyrophosphate synthase</fullName>
    </alternativeName>
</protein>
<evidence type="ECO:0000256" key="4">
    <source>
        <dbReference type="ARBA" id="ARBA00022723"/>
    </source>
</evidence>
<dbReference type="PANTHER" id="PTHR12001">
    <property type="entry name" value="GERANYLGERANYL PYROPHOSPHATE SYNTHASE"/>
    <property type="match status" value="1"/>
</dbReference>
<dbReference type="GO" id="GO:0106350">
    <property type="term" value="F:all-trans-octaprenyl-diphosphate synthase activity"/>
    <property type="evidence" value="ECO:0007669"/>
    <property type="project" value="UniProtKB-EC"/>
</dbReference>
<evidence type="ECO:0000313" key="14">
    <source>
        <dbReference type="Proteomes" id="UP000634004"/>
    </source>
</evidence>
<dbReference type="PANTHER" id="PTHR12001:SF69">
    <property type="entry name" value="ALL TRANS-POLYPRENYL-DIPHOSPHATE SYNTHASE PDSS1"/>
    <property type="match status" value="1"/>
</dbReference>
<evidence type="ECO:0000256" key="2">
    <source>
        <dbReference type="ARBA" id="ARBA00006706"/>
    </source>
</evidence>
<evidence type="ECO:0000313" key="13">
    <source>
        <dbReference type="EMBL" id="GHA82293.1"/>
    </source>
</evidence>
<sequence>MIAPAQIQRDNALSPAQNLWALCEDDMAAVDALIVKRMHSPVGMIPDLAQHLVGAGGKRLRPLLTVATAQLCGYTTAHGGTAHHKLAAAVEFIHSATLLHDDVVDESNLRRGKKPANLIWGNSASILVGDFLFARAFNLMVETGSMEALGILSNAASVIAEGEVRQLASLRNIAMTEAEYMSVIEAKTAALFAAATEVSPVIADQDAEKRAALRDYGMKLGLAFQLIDDALDYDGQQSALGKSLGDDFREGKMTLPVIRALGKATDAETAFWRKVIVDREQDDLDLQRAISILKRTEALEETIQMARRFSVEAIEAMDVFEASPLRDCLQNLAAYVVSRAS</sequence>
<dbReference type="SUPFAM" id="SSF48576">
    <property type="entry name" value="Terpenoid synthases"/>
    <property type="match status" value="1"/>
</dbReference>
<comment type="caution">
    <text evidence="13">The sequence shown here is derived from an EMBL/GenBank/DDBJ whole genome shotgun (WGS) entry which is preliminary data.</text>
</comment>
<evidence type="ECO:0000256" key="3">
    <source>
        <dbReference type="ARBA" id="ARBA00022679"/>
    </source>
</evidence>
<dbReference type="EMBL" id="BMZH01000001">
    <property type="protein sequence ID" value="GHA82293.1"/>
    <property type="molecule type" value="Genomic_DNA"/>
</dbReference>
<dbReference type="Proteomes" id="UP000634004">
    <property type="component" value="Unassembled WGS sequence"/>
</dbReference>
<dbReference type="EC" id="2.5.1.90" evidence="8"/>
<dbReference type="InterPro" id="IPR000092">
    <property type="entry name" value="Polyprenyl_synt"/>
</dbReference>
<evidence type="ECO:0000256" key="9">
    <source>
        <dbReference type="ARBA" id="ARBA00072473"/>
    </source>
</evidence>